<sequence>MDTNNGTHTSSNPKGSESLNSNDSSLVRVRCFRRSDLTAVRKICWECMVACEGSPARVYLSKIMQKPSCRLAIALFVLSIAVEIATLFFFDSWRMNTSSAMNSFLGPSLSKIQVAIAATVTALFSFLYLCCAAYTTVGFYYEFYANSLRTDYNDPENYYELRPASDGDVGKDPELEPIGKKGLWVAEIVSPKTGKPEVVGTITLDNAPSDFTKEPNVFELRRMFVSHHHRNRGIAAALIRVCEAHARATKVSAILLRTTIYQAPARKLYEKYGYKKGSRAKGATVGMSKVR</sequence>
<dbReference type="Gene3D" id="3.40.630.30">
    <property type="match status" value="1"/>
</dbReference>
<dbReference type="EMBL" id="JAACJN010000035">
    <property type="protein sequence ID" value="KAF5386477.1"/>
    <property type="molecule type" value="Genomic_DNA"/>
</dbReference>
<protein>
    <recommendedName>
        <fullName evidence="4">N-acetyltransferase domain-containing protein</fullName>
    </recommendedName>
</protein>
<evidence type="ECO:0000313" key="6">
    <source>
        <dbReference type="Proteomes" id="UP000518752"/>
    </source>
</evidence>
<keyword evidence="3" id="KW-0472">Membrane</keyword>
<keyword evidence="3" id="KW-1133">Transmembrane helix</keyword>
<dbReference type="SUPFAM" id="SSF55729">
    <property type="entry name" value="Acyl-CoA N-acyltransferases (Nat)"/>
    <property type="match status" value="1"/>
</dbReference>
<evidence type="ECO:0000259" key="4">
    <source>
        <dbReference type="PROSITE" id="PS51186"/>
    </source>
</evidence>
<feature type="transmembrane region" description="Helical" evidence="3">
    <location>
        <begin position="110"/>
        <end position="141"/>
    </location>
</feature>
<name>A0A8H5HNG4_9AGAR</name>
<feature type="transmembrane region" description="Helical" evidence="3">
    <location>
        <begin position="71"/>
        <end position="90"/>
    </location>
</feature>
<dbReference type="AlphaFoldDB" id="A0A8H5HNG4"/>
<dbReference type="CDD" id="cd04301">
    <property type="entry name" value="NAT_SF"/>
    <property type="match status" value="1"/>
</dbReference>
<dbReference type="InterPro" id="IPR050769">
    <property type="entry name" value="NAT_camello-type"/>
</dbReference>
<dbReference type="PANTHER" id="PTHR13947">
    <property type="entry name" value="GNAT FAMILY N-ACETYLTRANSFERASE"/>
    <property type="match status" value="1"/>
</dbReference>
<dbReference type="PROSITE" id="PS51186">
    <property type="entry name" value="GNAT"/>
    <property type="match status" value="1"/>
</dbReference>
<evidence type="ECO:0000256" key="1">
    <source>
        <dbReference type="ARBA" id="ARBA00022679"/>
    </source>
</evidence>
<reference evidence="5 6" key="1">
    <citation type="journal article" date="2020" name="ISME J.">
        <title>Uncovering the hidden diversity of litter-decomposition mechanisms in mushroom-forming fungi.</title>
        <authorList>
            <person name="Floudas D."/>
            <person name="Bentzer J."/>
            <person name="Ahren D."/>
            <person name="Johansson T."/>
            <person name="Persson P."/>
            <person name="Tunlid A."/>
        </authorList>
    </citation>
    <scope>NUCLEOTIDE SEQUENCE [LARGE SCALE GENOMIC DNA]</scope>
    <source>
        <strain evidence="5 6">CBS 406.79</strain>
    </source>
</reference>
<dbReference type="OrthoDB" id="41532at2759"/>
<evidence type="ECO:0000256" key="2">
    <source>
        <dbReference type="SAM" id="MobiDB-lite"/>
    </source>
</evidence>
<feature type="region of interest" description="Disordered" evidence="2">
    <location>
        <begin position="1"/>
        <end position="22"/>
    </location>
</feature>
<gene>
    <name evidence="5" type="ORF">D9757_005942</name>
</gene>
<evidence type="ECO:0000313" key="5">
    <source>
        <dbReference type="EMBL" id="KAF5386477.1"/>
    </source>
</evidence>
<dbReference type="InterPro" id="IPR000182">
    <property type="entry name" value="GNAT_dom"/>
</dbReference>
<dbReference type="PANTHER" id="PTHR13947:SF37">
    <property type="entry name" value="LD18367P"/>
    <property type="match status" value="1"/>
</dbReference>
<organism evidence="5 6">
    <name type="scientific">Collybiopsis confluens</name>
    <dbReference type="NCBI Taxonomy" id="2823264"/>
    <lineage>
        <taxon>Eukaryota</taxon>
        <taxon>Fungi</taxon>
        <taxon>Dikarya</taxon>
        <taxon>Basidiomycota</taxon>
        <taxon>Agaricomycotina</taxon>
        <taxon>Agaricomycetes</taxon>
        <taxon>Agaricomycetidae</taxon>
        <taxon>Agaricales</taxon>
        <taxon>Marasmiineae</taxon>
        <taxon>Omphalotaceae</taxon>
        <taxon>Collybiopsis</taxon>
    </lineage>
</organism>
<feature type="domain" description="N-acetyltransferase" evidence="4">
    <location>
        <begin position="146"/>
        <end position="291"/>
    </location>
</feature>
<dbReference type="InterPro" id="IPR016181">
    <property type="entry name" value="Acyl_CoA_acyltransferase"/>
</dbReference>
<dbReference type="GO" id="GO:0008080">
    <property type="term" value="F:N-acetyltransferase activity"/>
    <property type="evidence" value="ECO:0007669"/>
    <property type="project" value="InterPro"/>
</dbReference>
<dbReference type="Pfam" id="PF00583">
    <property type="entry name" value="Acetyltransf_1"/>
    <property type="match status" value="1"/>
</dbReference>
<evidence type="ECO:0000256" key="3">
    <source>
        <dbReference type="SAM" id="Phobius"/>
    </source>
</evidence>
<accession>A0A8H5HNG4</accession>
<keyword evidence="1" id="KW-0808">Transferase</keyword>
<dbReference type="Proteomes" id="UP000518752">
    <property type="component" value="Unassembled WGS sequence"/>
</dbReference>
<keyword evidence="6" id="KW-1185">Reference proteome</keyword>
<keyword evidence="3" id="KW-0812">Transmembrane</keyword>
<comment type="caution">
    <text evidence="5">The sequence shown here is derived from an EMBL/GenBank/DDBJ whole genome shotgun (WGS) entry which is preliminary data.</text>
</comment>
<proteinExistence type="predicted"/>